<dbReference type="GO" id="GO:0004930">
    <property type="term" value="F:G protein-coupled receptor activity"/>
    <property type="evidence" value="ECO:0007669"/>
    <property type="project" value="InterPro"/>
</dbReference>
<evidence type="ECO:0000256" key="3">
    <source>
        <dbReference type="ARBA" id="ARBA00009490"/>
    </source>
</evidence>
<keyword evidence="6" id="KW-0479">Metal-binding</keyword>
<sequence>MTIRPTSPISRPLATVDLPAAILATGAVGAAAIPPVISIAATSAGKAEGLSGTTAFTFTVTRDSGEGVSSVSWSLVHGTTADTDFSGLTNGDVTFAAGETSKVITLNVVGDTAIELDGAFSVMLSGPEGATLGTATATGTILNDDFGSIGIAAVVGSRQEGQSGASAFTYAVTRTTDVGTASVNWAVAHGTTVAADFSGATSGTVTFAAGEMVKLVTVSALGDTVVESNEAFNVVLSGAVGATLGTASAAGTILNDDLPAVSIVATAASKAEGTGGTTPFTFTVSRNNALGTSLVSWTVLHGTTTAADFSGATSGVVSFLAGETSKTITVNVVADSTIELNESFSVRLSGTRGSALGTVSVATTTIANDDLPTVSIAATSASLIEGNSGTTPFTFTVTRSSAVGASSVNWAVQHVGTSAADFTGATNGTVSFLAGETSKVITLTAVGETAVELDEAFNVVLSAPGGAQLGTASAAGLIRADDLPTVGIAAASASKSEGTSTLVGATTAFTFTVSRNTTLGTSSVNYALVLGTATADDFSGATTGTVSFASGESSKTVTVNVAADSTIELAETFSVVLSAPVGALLGTATAAGTIANDDLPIVGIAATAAVVAEGATGGTTPYTFTISRNSGVGVSSVNWAVAHVGTAADDFTGALSGSVAFAAGETSKVITVTAVGDATIELSENFSVVLSTPVGAKLGTSSATGTLVNDDLPTVSIAATSADKAEGSTGTTPFTFTVTRTSGVGTASVGWAVAHVGTVAADFSGATSGTVSFLAGETSKVLTLNVVGDTAVELNEGFNVVLSAPTNALLGTTTAAGVVQADDVPTVSIAATSASKAEGSTGTTAFTFTVTRSSSLGTSSVNYALAHGTTTADDVSGTTSGTVSFASGETSKVVTINVVGDTTIELNETFSVALTNPVGATLGTATATGTVVNDDLPTVSIVATSANLSEGSTGTTPFTFTVTRSSGVGASAVNWAVAHTSTSSTDFSGATSGAVSFLAGETSKTVTVNVVGDTTIELNEGFNVVLSGPTGALLGTATAAGTIFNDDLPTVSIAATSANKGEGNTGTTGFTFTVTRTSSVGTSSVNWAVANTGTVAADFSGATSGTVVFAAGELSRVLTISVVGETTIELNENFSVVLSSPTGALLGTATATGTIVNDDLPTVSIAATSASKVEGSTGTTPFTFTVTRSSGVGTSSVNYAVAHVGTSADDFSGATSGTVSFLAGETSKVITLNVVGDTTIELSEAFNVVLSSAVGAKLGTATAAGQVTNDDLPTVSIAATSADKAEGSTGGTTAFTFTVTRSSGVGTSSVGYALVHGTTVAADFSGTTTGTVSFVAGETSKVITVYAVADTVIEGNETFSVALSAPVGATLGTATAAGRLVNDDVPVLSLSATSADKVEGNTGTTPFTFTVTRNVGTGVSSVGYAVVHGSTSAADFSGSTTGTVSFADGETSKVITLNVVGDTVGEGNETFSVALSGASNATISTATAAGTIRNDDSGGTGGINSSVSQVTYITVPTSVSDNIENLVDGAKWGGAIGTGAQLTYSFSTSASVFTYSNSTHDPYTALNVNQQAAARMAMNALSSVCNITFTEVADTAVGAGDIRWTLSQNSTLSTAHAYYPSTSAAGGDIWFGPSGSYTTPVVGGYSYHTFIHELGHAVGLEHPHDGSPAPVVGEDQLKYSVMSYKDNATDTNDGYGSSYFPTSYMLNDIAALQYMYGINGTSNQGDTVYAWTAGSKVYECLWDTGGNDTVDASSQTLGVTLNLNGGTWSTIGSSYSNQAAQVRDSLGIAFDVVTATVDSRIENAIGTGVADALIGNAKANVLTGGAGADTLTGGAGADVFRFVTTAQGGDTLTDFTSGSDKIQVVSANFGALPVGTLASTRFVSGSAPVALDANAVFLYNATTGVLTFDSNGSGAGGTAVVATLASGFRTLVAGDLQVVAA</sequence>
<keyword evidence="7" id="KW-0732">Signal</keyword>
<keyword evidence="11" id="KW-0106">Calcium</keyword>
<dbReference type="PANTHER" id="PTHR46682">
    <property type="entry name" value="ADHESION G-PROTEIN COUPLED RECEPTOR V1"/>
    <property type="match status" value="1"/>
</dbReference>
<dbReference type="CDD" id="cd04277">
    <property type="entry name" value="ZnMc_serralysin_like"/>
    <property type="match status" value="1"/>
</dbReference>
<dbReference type="InterPro" id="IPR001818">
    <property type="entry name" value="Pept_M10_metallopeptidase"/>
</dbReference>
<dbReference type="Pfam" id="PF00353">
    <property type="entry name" value="HemolysinCabind"/>
    <property type="match status" value="1"/>
</dbReference>
<dbReference type="GO" id="GO:0005615">
    <property type="term" value="C:extracellular space"/>
    <property type="evidence" value="ECO:0007669"/>
    <property type="project" value="InterPro"/>
</dbReference>
<dbReference type="SMART" id="SM00235">
    <property type="entry name" value="ZnMc"/>
    <property type="match status" value="1"/>
</dbReference>
<evidence type="ECO:0000256" key="2">
    <source>
        <dbReference type="ARBA" id="ARBA00004613"/>
    </source>
</evidence>
<evidence type="ECO:0000259" key="13">
    <source>
        <dbReference type="SMART" id="SM00237"/>
    </source>
</evidence>
<dbReference type="PANTHER" id="PTHR46682:SF1">
    <property type="entry name" value="ADHESION G-PROTEIN COUPLED RECEPTOR V1"/>
    <property type="match status" value="1"/>
</dbReference>
<reference evidence="14 15" key="1">
    <citation type="submission" date="2020-07" db="EMBL/GenBank/DDBJ databases">
        <title>Genomic Encyclopedia of Archaeal and Bacterial Type Strains, Phase II (KMG-II): from individual species to whole genera.</title>
        <authorList>
            <person name="Goeker M."/>
        </authorList>
    </citation>
    <scope>NUCLEOTIDE SEQUENCE [LARGE SCALE GENOMIC DNA]</scope>
    <source>
        <strain evidence="14 15">DSM 21226</strain>
    </source>
</reference>
<feature type="domain" description="Calx-beta" evidence="13">
    <location>
        <begin position="26"/>
        <end position="125"/>
    </location>
</feature>
<dbReference type="Gene3D" id="3.40.390.10">
    <property type="entry name" value="Collagenase (Catalytic Domain)"/>
    <property type="match status" value="1"/>
</dbReference>
<keyword evidence="9" id="KW-0378">Hydrolase</keyword>
<feature type="domain" description="Calx-beta" evidence="13">
    <location>
        <begin position="362"/>
        <end position="462"/>
    </location>
</feature>
<feature type="domain" description="Calx-beta" evidence="13">
    <location>
        <begin position="1375"/>
        <end position="1476"/>
    </location>
</feature>
<evidence type="ECO:0000256" key="1">
    <source>
        <dbReference type="ARBA" id="ARBA00001913"/>
    </source>
</evidence>
<dbReference type="Gene3D" id="2.150.10.10">
    <property type="entry name" value="Serralysin-like metalloprotease, C-terminal"/>
    <property type="match status" value="1"/>
</dbReference>
<gene>
    <name evidence="14" type="ORF">BDD16_000006</name>
</gene>
<dbReference type="Pfam" id="PF08548">
    <property type="entry name" value="Peptidase_M10_C"/>
    <property type="match status" value="1"/>
</dbReference>
<keyword evidence="4" id="KW-0964">Secreted</keyword>
<feature type="domain" description="Calx-beta" evidence="13">
    <location>
        <begin position="137"/>
        <end position="237"/>
    </location>
</feature>
<feature type="domain" description="Calx-beta" evidence="13">
    <location>
        <begin position="490"/>
        <end position="578"/>
    </location>
</feature>
<keyword evidence="8" id="KW-0677">Repeat</keyword>
<feature type="domain" description="Calx-beta" evidence="13">
    <location>
        <begin position="1262"/>
        <end position="1364"/>
    </location>
</feature>
<dbReference type="GO" id="GO:0006508">
    <property type="term" value="P:proteolysis"/>
    <property type="evidence" value="ECO:0007669"/>
    <property type="project" value="UniProtKB-KW"/>
</dbReference>
<evidence type="ECO:0000256" key="7">
    <source>
        <dbReference type="ARBA" id="ARBA00022729"/>
    </source>
</evidence>
<evidence type="ECO:0000256" key="10">
    <source>
        <dbReference type="ARBA" id="ARBA00022833"/>
    </source>
</evidence>
<evidence type="ECO:0000313" key="15">
    <source>
        <dbReference type="Proteomes" id="UP000518288"/>
    </source>
</evidence>
<evidence type="ECO:0000256" key="5">
    <source>
        <dbReference type="ARBA" id="ARBA00022670"/>
    </source>
</evidence>
<feature type="domain" description="Calx-beta" evidence="13">
    <location>
        <begin position="249"/>
        <end position="349"/>
    </location>
</feature>
<proteinExistence type="inferred from homology"/>
<comment type="cofactor">
    <cofactor evidence="1">
        <name>Ca(2+)</name>
        <dbReference type="ChEBI" id="CHEBI:29108"/>
    </cofactor>
</comment>
<feature type="domain" description="Calx-beta" evidence="13">
    <location>
        <begin position="703"/>
        <end position="803"/>
    </location>
</feature>
<name>A0A7Y9UHU6_9BURK</name>
<dbReference type="GO" id="GO:0008270">
    <property type="term" value="F:zinc ion binding"/>
    <property type="evidence" value="ECO:0007669"/>
    <property type="project" value="InterPro"/>
</dbReference>
<dbReference type="InterPro" id="IPR024079">
    <property type="entry name" value="MetalloPept_cat_dom_sf"/>
</dbReference>
<dbReference type="Gene3D" id="2.60.40.2030">
    <property type="match status" value="13"/>
</dbReference>
<dbReference type="InterPro" id="IPR006026">
    <property type="entry name" value="Peptidase_Metallo"/>
</dbReference>
<evidence type="ECO:0000259" key="12">
    <source>
        <dbReference type="SMART" id="SM00235"/>
    </source>
</evidence>
<dbReference type="InterPro" id="IPR011049">
    <property type="entry name" value="Serralysin-like_metalloprot_C"/>
</dbReference>
<comment type="subcellular location">
    <subcellularLocation>
        <location evidence="2">Secreted</location>
    </subcellularLocation>
</comment>
<dbReference type="Pfam" id="PF00413">
    <property type="entry name" value="Peptidase_M10"/>
    <property type="match status" value="1"/>
</dbReference>
<feature type="domain" description="Calx-beta" evidence="13">
    <location>
        <begin position="814"/>
        <end position="915"/>
    </location>
</feature>
<dbReference type="Pfam" id="PF03160">
    <property type="entry name" value="Calx-beta"/>
    <property type="match status" value="11"/>
</dbReference>
<evidence type="ECO:0000256" key="6">
    <source>
        <dbReference type="ARBA" id="ARBA00022723"/>
    </source>
</evidence>
<evidence type="ECO:0000256" key="4">
    <source>
        <dbReference type="ARBA" id="ARBA00022525"/>
    </source>
</evidence>
<comment type="caution">
    <text evidence="14">The sequence shown here is derived from an EMBL/GenBank/DDBJ whole genome shotgun (WGS) entry which is preliminary data.</text>
</comment>
<feature type="domain" description="Calx-beta" evidence="13">
    <location>
        <begin position="590"/>
        <end position="691"/>
    </location>
</feature>
<dbReference type="GO" id="GO:0031012">
    <property type="term" value="C:extracellular matrix"/>
    <property type="evidence" value="ECO:0007669"/>
    <property type="project" value="InterPro"/>
</dbReference>
<dbReference type="SUPFAM" id="SSF55486">
    <property type="entry name" value="Metalloproteases ('zincins'), catalytic domain"/>
    <property type="match status" value="1"/>
</dbReference>
<evidence type="ECO:0000256" key="8">
    <source>
        <dbReference type="ARBA" id="ARBA00022737"/>
    </source>
</evidence>
<dbReference type="InterPro" id="IPR038081">
    <property type="entry name" value="CalX-like_sf"/>
</dbReference>
<evidence type="ECO:0000256" key="11">
    <source>
        <dbReference type="ARBA" id="ARBA00022837"/>
    </source>
</evidence>
<protein>
    <submittedName>
        <fullName evidence="14">F420-dependent methylenetetrahydromethanopterin dehydrogenase</fullName>
    </submittedName>
</protein>
<dbReference type="InterPro" id="IPR003644">
    <property type="entry name" value="Calx_beta"/>
</dbReference>
<feature type="domain" description="Calx-beta" evidence="13">
    <location>
        <begin position="927"/>
        <end position="1027"/>
    </location>
</feature>
<comment type="similarity">
    <text evidence="3">Belongs to the peptidase M10B family.</text>
</comment>
<dbReference type="RefSeq" id="WP_179631907.1">
    <property type="nucleotide sequence ID" value="NZ_JACCFH010000001.1"/>
</dbReference>
<dbReference type="GO" id="GO:0004222">
    <property type="term" value="F:metalloendopeptidase activity"/>
    <property type="evidence" value="ECO:0007669"/>
    <property type="project" value="InterPro"/>
</dbReference>
<dbReference type="InterPro" id="IPR001343">
    <property type="entry name" value="Hemolysn_Ca-bd"/>
</dbReference>
<dbReference type="GO" id="GO:0016020">
    <property type="term" value="C:membrane"/>
    <property type="evidence" value="ECO:0007669"/>
    <property type="project" value="InterPro"/>
</dbReference>
<dbReference type="EMBL" id="JACCFH010000001">
    <property type="protein sequence ID" value="NYG31020.1"/>
    <property type="molecule type" value="Genomic_DNA"/>
</dbReference>
<accession>A0A7Y9UHU6</accession>
<dbReference type="SUPFAM" id="SSF141072">
    <property type="entry name" value="CalX-like"/>
    <property type="match status" value="13"/>
</dbReference>
<feature type="domain" description="Peptidase metallopeptidase" evidence="12">
    <location>
        <begin position="1540"/>
        <end position="1697"/>
    </location>
</feature>
<keyword evidence="5" id="KW-0645">Protease</keyword>
<feature type="domain" description="Calx-beta" evidence="13">
    <location>
        <begin position="1151"/>
        <end position="1251"/>
    </location>
</feature>
<dbReference type="InterPro" id="IPR034033">
    <property type="entry name" value="Serralysin-like"/>
</dbReference>
<dbReference type="GO" id="GO:0005509">
    <property type="term" value="F:calcium ion binding"/>
    <property type="evidence" value="ECO:0007669"/>
    <property type="project" value="InterPro"/>
</dbReference>
<evidence type="ECO:0000313" key="14">
    <source>
        <dbReference type="EMBL" id="NYG31020.1"/>
    </source>
</evidence>
<dbReference type="SUPFAM" id="SSF51120">
    <property type="entry name" value="beta-Roll"/>
    <property type="match status" value="1"/>
</dbReference>
<dbReference type="Proteomes" id="UP000518288">
    <property type="component" value="Unassembled WGS sequence"/>
</dbReference>
<dbReference type="InterPro" id="IPR026919">
    <property type="entry name" value="ADGRV1"/>
</dbReference>
<feature type="domain" description="Calx-beta" evidence="13">
    <location>
        <begin position="1039"/>
        <end position="1139"/>
    </location>
</feature>
<organism evidence="14 15">
    <name type="scientific">Sphaerotilus montanus</name>
    <dbReference type="NCBI Taxonomy" id="522889"/>
    <lineage>
        <taxon>Bacteria</taxon>
        <taxon>Pseudomonadati</taxon>
        <taxon>Pseudomonadota</taxon>
        <taxon>Betaproteobacteria</taxon>
        <taxon>Burkholderiales</taxon>
        <taxon>Sphaerotilaceae</taxon>
        <taxon>Sphaerotilus</taxon>
    </lineage>
</organism>
<dbReference type="InterPro" id="IPR013858">
    <property type="entry name" value="Peptidase_M10B_C"/>
</dbReference>
<dbReference type="SMART" id="SM00237">
    <property type="entry name" value="Calx_beta"/>
    <property type="match status" value="13"/>
</dbReference>
<keyword evidence="10" id="KW-0862">Zinc</keyword>
<keyword evidence="15" id="KW-1185">Reference proteome</keyword>
<evidence type="ECO:0000256" key="9">
    <source>
        <dbReference type="ARBA" id="ARBA00022801"/>
    </source>
</evidence>